<keyword evidence="4" id="KW-1185">Reference proteome</keyword>
<comment type="caution">
    <text evidence="2">The sequence shown here is derived from an EMBL/GenBank/DDBJ whole genome shotgun (WGS) entry which is preliminary data.</text>
</comment>
<organism evidence="2">
    <name type="scientific">Cladocopium goreaui</name>
    <dbReference type="NCBI Taxonomy" id="2562237"/>
    <lineage>
        <taxon>Eukaryota</taxon>
        <taxon>Sar</taxon>
        <taxon>Alveolata</taxon>
        <taxon>Dinophyceae</taxon>
        <taxon>Suessiales</taxon>
        <taxon>Symbiodiniaceae</taxon>
        <taxon>Cladocopium</taxon>
    </lineage>
</organism>
<dbReference type="InterPro" id="IPR036412">
    <property type="entry name" value="HAD-like_sf"/>
</dbReference>
<dbReference type="PANTHER" id="PTHR38899:SF1">
    <property type="entry name" value="PROTEIN KINASE"/>
    <property type="match status" value="1"/>
</dbReference>
<accession>A0A9P1GSV3</accession>
<dbReference type="Proteomes" id="UP001152797">
    <property type="component" value="Unassembled WGS sequence"/>
</dbReference>
<proteinExistence type="predicted"/>
<gene>
    <name evidence="2" type="ORF">C1SCF055_LOCUS44804</name>
</gene>
<evidence type="ECO:0000313" key="3">
    <source>
        <dbReference type="EMBL" id="CAL4807697.1"/>
    </source>
</evidence>
<dbReference type="EMBL" id="CAMXCT010006807">
    <property type="protein sequence ID" value="CAI4020385.1"/>
    <property type="molecule type" value="Genomic_DNA"/>
</dbReference>
<dbReference type="SUPFAM" id="SSF56784">
    <property type="entry name" value="HAD-like"/>
    <property type="match status" value="1"/>
</dbReference>
<evidence type="ECO:0000313" key="4">
    <source>
        <dbReference type="Proteomes" id="UP001152797"/>
    </source>
</evidence>
<dbReference type="PANTHER" id="PTHR38899">
    <property type="entry name" value="DOMAIN OOKINETE PROTEIN, PUTATIVE-RELATED"/>
    <property type="match status" value="1"/>
</dbReference>
<feature type="region of interest" description="Disordered" evidence="1">
    <location>
        <begin position="1"/>
        <end position="25"/>
    </location>
</feature>
<dbReference type="CDD" id="cd01427">
    <property type="entry name" value="HAD_like"/>
    <property type="match status" value="1"/>
</dbReference>
<evidence type="ECO:0000256" key="1">
    <source>
        <dbReference type="SAM" id="MobiDB-lite"/>
    </source>
</evidence>
<sequence length="300" mass="34360">MGDSSSKPWMYDQEDMTTPSTRYSKDSLTCSPWSDDSDVTPVWRPCSETDTVIIFDWDDTLLCSSAINAQQWRQDQLEQLESMVESILETAMQLGETMIVTNGNSSWVQDSARRFLPNLSKILSRVKVMSARAVYEQSFPGDPFAWKRQAFKEILARRRQEGYHPDGVNLIVLGDSPAEIQAAKSATKVLNGRSVIKTVKFKEAPSVNELLGQLRRVGKPEEKLEEIWLCQNSRYTWKKMIYVVQELSTIVQEDRSLSRGLVQRTFPVRKRGRREEAGRGVFQICQRQIGSLVIFDVFFT</sequence>
<dbReference type="OrthoDB" id="166018at2759"/>
<reference evidence="2" key="1">
    <citation type="submission" date="2022-10" db="EMBL/GenBank/DDBJ databases">
        <authorList>
            <person name="Chen Y."/>
            <person name="Dougan E. K."/>
            <person name="Chan C."/>
            <person name="Rhodes N."/>
            <person name="Thang M."/>
        </authorList>
    </citation>
    <scope>NUCLEOTIDE SEQUENCE</scope>
</reference>
<dbReference type="AlphaFoldDB" id="A0A9P1GSV3"/>
<feature type="compositionally biased region" description="Polar residues" evidence="1">
    <location>
        <begin position="16"/>
        <end position="25"/>
    </location>
</feature>
<protein>
    <submittedName>
        <fullName evidence="2">Uncharacterized protein</fullName>
    </submittedName>
</protein>
<reference evidence="3 4" key="2">
    <citation type="submission" date="2024-05" db="EMBL/GenBank/DDBJ databases">
        <authorList>
            <person name="Chen Y."/>
            <person name="Shah S."/>
            <person name="Dougan E. K."/>
            <person name="Thang M."/>
            <person name="Chan C."/>
        </authorList>
    </citation>
    <scope>NUCLEOTIDE SEQUENCE [LARGE SCALE GENOMIC DNA]</scope>
</reference>
<evidence type="ECO:0000313" key="2">
    <source>
        <dbReference type="EMBL" id="CAI4020385.1"/>
    </source>
</evidence>
<dbReference type="EMBL" id="CAMXCT020006807">
    <property type="protein sequence ID" value="CAL1173760.1"/>
    <property type="molecule type" value="Genomic_DNA"/>
</dbReference>
<dbReference type="EMBL" id="CAMXCT030006807">
    <property type="protein sequence ID" value="CAL4807697.1"/>
    <property type="molecule type" value="Genomic_DNA"/>
</dbReference>
<name>A0A9P1GSV3_9DINO</name>